<comment type="caution">
    <text evidence="1">The sequence shown here is derived from an EMBL/GenBank/DDBJ whole genome shotgun (WGS) entry which is preliminary data.</text>
</comment>
<organism evidence="1 2">
    <name type="scientific">Chaetomium tenue</name>
    <dbReference type="NCBI Taxonomy" id="1854479"/>
    <lineage>
        <taxon>Eukaryota</taxon>
        <taxon>Fungi</taxon>
        <taxon>Dikarya</taxon>
        <taxon>Ascomycota</taxon>
        <taxon>Pezizomycotina</taxon>
        <taxon>Sordariomycetes</taxon>
        <taxon>Sordariomycetidae</taxon>
        <taxon>Sordariales</taxon>
        <taxon>Chaetomiaceae</taxon>
        <taxon>Chaetomium</taxon>
    </lineage>
</organism>
<accession>A0ACB7P261</accession>
<dbReference type="Proteomes" id="UP000724584">
    <property type="component" value="Unassembled WGS sequence"/>
</dbReference>
<protein>
    <submittedName>
        <fullName evidence="1">Thioredoxin-like protein</fullName>
    </submittedName>
</protein>
<proteinExistence type="predicted"/>
<evidence type="ECO:0000313" key="1">
    <source>
        <dbReference type="EMBL" id="KAH6627786.1"/>
    </source>
</evidence>
<evidence type="ECO:0000313" key="2">
    <source>
        <dbReference type="Proteomes" id="UP000724584"/>
    </source>
</evidence>
<reference evidence="1 2" key="1">
    <citation type="journal article" date="2021" name="Nat. Commun.">
        <title>Genetic determinants of endophytism in the Arabidopsis root mycobiome.</title>
        <authorList>
            <person name="Mesny F."/>
            <person name="Miyauchi S."/>
            <person name="Thiergart T."/>
            <person name="Pickel B."/>
            <person name="Atanasova L."/>
            <person name="Karlsson M."/>
            <person name="Huettel B."/>
            <person name="Barry K.W."/>
            <person name="Haridas S."/>
            <person name="Chen C."/>
            <person name="Bauer D."/>
            <person name="Andreopoulos W."/>
            <person name="Pangilinan J."/>
            <person name="LaButti K."/>
            <person name="Riley R."/>
            <person name="Lipzen A."/>
            <person name="Clum A."/>
            <person name="Drula E."/>
            <person name="Henrissat B."/>
            <person name="Kohler A."/>
            <person name="Grigoriev I.V."/>
            <person name="Martin F.M."/>
            <person name="Hacquard S."/>
        </authorList>
    </citation>
    <scope>NUCLEOTIDE SEQUENCE [LARGE SCALE GENOMIC DNA]</scope>
    <source>
        <strain evidence="1 2">MPI-SDFR-AT-0079</strain>
    </source>
</reference>
<gene>
    <name evidence="1" type="ORF">F5144DRAFT_576889</name>
</gene>
<name>A0ACB7P261_9PEZI</name>
<dbReference type="EMBL" id="JAGIZQ010000005">
    <property type="protein sequence ID" value="KAH6627786.1"/>
    <property type="molecule type" value="Genomic_DNA"/>
</dbReference>
<sequence length="246" mass="26999">MGGKIDCYLDLASLYSYLAFLELQKNKDLLASHNVEVEYHPVLLGAINVGSGNRPPWTLPSKATYGVHDARRAIARHTPPPAIAFPADLMKSGMTVLPLRCLHYIKRRHPRATFLAALHGLFEAFWAPPNGDLTGVEGVRGALRGLSVRGVSRVGGGDGGLLFTEGEVEEVLAAAETEEMKGLLKRTTQEALEKGAFGAPWLWVRDREGREEPFFGSDRFHFVYKFLGLPYTDVTLLPAGETKGKL</sequence>
<keyword evidence="2" id="KW-1185">Reference proteome</keyword>